<dbReference type="EMBL" id="AEYP01058906">
    <property type="status" value="NOT_ANNOTATED_CDS"/>
    <property type="molecule type" value="Genomic_DNA"/>
</dbReference>
<dbReference type="Ensembl" id="ENSMPUT00000015766.1">
    <property type="protein sequence ID" value="ENSMPUP00000015525.1"/>
    <property type="gene ID" value="ENSMPUG00000015635.1"/>
</dbReference>
<dbReference type="EMBL" id="AEYP01058908">
    <property type="status" value="NOT_ANNOTATED_CDS"/>
    <property type="molecule type" value="Genomic_DNA"/>
</dbReference>
<name>M3YW15_MUSPF</name>
<evidence type="ECO:0000313" key="2">
    <source>
        <dbReference type="Ensembl" id="ENSMPUP00000015525.1"/>
    </source>
</evidence>
<dbReference type="EMBL" id="AEYP01058903">
    <property type="status" value="NOT_ANNOTATED_CDS"/>
    <property type="molecule type" value="Genomic_DNA"/>
</dbReference>
<dbReference type="EMBL" id="AEYP01058904">
    <property type="status" value="NOT_ANNOTATED_CDS"/>
    <property type="molecule type" value="Genomic_DNA"/>
</dbReference>
<organism evidence="2">
    <name type="scientific">Mustela putorius furo</name>
    <name type="common">European domestic ferret</name>
    <name type="synonym">Mustela furo</name>
    <dbReference type="NCBI Taxonomy" id="9669"/>
    <lineage>
        <taxon>Eukaryota</taxon>
        <taxon>Metazoa</taxon>
        <taxon>Chordata</taxon>
        <taxon>Craniata</taxon>
        <taxon>Vertebrata</taxon>
        <taxon>Euteleostomi</taxon>
        <taxon>Mammalia</taxon>
        <taxon>Eutheria</taxon>
        <taxon>Laurasiatheria</taxon>
        <taxon>Carnivora</taxon>
        <taxon>Caniformia</taxon>
        <taxon>Musteloidea</taxon>
        <taxon>Mustelidae</taxon>
        <taxon>Mustelinae</taxon>
        <taxon>Mustela</taxon>
    </lineage>
</organism>
<proteinExistence type="predicted"/>
<accession>M3YW15</accession>
<feature type="region of interest" description="Disordered" evidence="1">
    <location>
        <begin position="82"/>
        <end position="104"/>
    </location>
</feature>
<dbReference type="AlphaFoldDB" id="M3YW15"/>
<dbReference type="EMBL" id="AEYP01058905">
    <property type="status" value="NOT_ANNOTATED_CDS"/>
    <property type="molecule type" value="Genomic_DNA"/>
</dbReference>
<protein>
    <submittedName>
        <fullName evidence="2">Uncharacterized protein</fullName>
    </submittedName>
</protein>
<sequence>MILPAFSCGDVSSFQLTYFYRLHSSDKMKALRPKGNRGEDKSRKPFKHFKTHTPPPASPQDNEKGYLSSWLVPGPSVERVEAGPGWPFHQPVVAAAPPPPPHTA</sequence>
<evidence type="ECO:0000256" key="1">
    <source>
        <dbReference type="SAM" id="MobiDB-lite"/>
    </source>
</evidence>
<dbReference type="EMBL" id="AEYP01058902">
    <property type="status" value="NOT_ANNOTATED_CDS"/>
    <property type="molecule type" value="Genomic_DNA"/>
</dbReference>
<dbReference type="HOGENOM" id="CLU_2249210_0_0_1"/>
<dbReference type="EMBL" id="AEYP01058907">
    <property type="status" value="NOT_ANNOTATED_CDS"/>
    <property type="molecule type" value="Genomic_DNA"/>
</dbReference>
<dbReference type="InParanoid" id="M3YW15"/>
<reference evidence="2" key="1">
    <citation type="submission" date="2024-06" db="UniProtKB">
        <authorList>
            <consortium name="Ensembl"/>
        </authorList>
    </citation>
    <scope>IDENTIFICATION</scope>
</reference>
<feature type="region of interest" description="Disordered" evidence="1">
    <location>
        <begin position="29"/>
        <end position="70"/>
    </location>
</feature>